<evidence type="ECO:0000259" key="17">
    <source>
        <dbReference type="PROSITE" id="PS50967"/>
    </source>
</evidence>
<keyword evidence="6" id="KW-0227">DNA damage</keyword>
<comment type="catalytic activity">
    <reaction evidence="15">
        <text>Couples ATP hydrolysis with the unwinding of duplex DNA by translocating in the 3'-5' direction.</text>
        <dbReference type="EC" id="5.6.2.4"/>
    </reaction>
</comment>
<dbReference type="GO" id="GO:0043138">
    <property type="term" value="F:3'-5' DNA helicase activity"/>
    <property type="evidence" value="ECO:0007669"/>
    <property type="project" value="UniProtKB-EC"/>
</dbReference>
<dbReference type="InterPro" id="IPR004589">
    <property type="entry name" value="DNA_helicase_ATP-dep_RecQ"/>
</dbReference>
<keyword evidence="4" id="KW-0479">Metal-binding</keyword>
<evidence type="ECO:0000256" key="9">
    <source>
        <dbReference type="ARBA" id="ARBA00022833"/>
    </source>
</evidence>
<dbReference type="Pfam" id="PF00271">
    <property type="entry name" value="Helicase_C"/>
    <property type="match status" value="1"/>
</dbReference>
<evidence type="ECO:0000256" key="2">
    <source>
        <dbReference type="ARBA" id="ARBA00001947"/>
    </source>
</evidence>
<dbReference type="InterPro" id="IPR029491">
    <property type="entry name" value="Helicase_HTH"/>
</dbReference>
<dbReference type="CDD" id="cd17920">
    <property type="entry name" value="DEXHc_RecQ"/>
    <property type="match status" value="1"/>
</dbReference>
<dbReference type="SMART" id="SM00487">
    <property type="entry name" value="DEXDc"/>
    <property type="match status" value="1"/>
</dbReference>
<dbReference type="GO" id="GO:0006260">
    <property type="term" value="P:DNA replication"/>
    <property type="evidence" value="ECO:0007669"/>
    <property type="project" value="InterPro"/>
</dbReference>
<dbReference type="InterPro" id="IPR018982">
    <property type="entry name" value="RQC_domain"/>
</dbReference>
<gene>
    <name evidence="20" type="primary">recQ</name>
    <name evidence="20" type="ORF">H9808_06410</name>
</gene>
<evidence type="ECO:0000256" key="13">
    <source>
        <dbReference type="ARBA" id="ARBA00023204"/>
    </source>
</evidence>
<dbReference type="NCBIfam" id="TIGR00614">
    <property type="entry name" value="recQ_fam"/>
    <property type="match status" value="1"/>
</dbReference>
<dbReference type="EC" id="5.6.2.4" evidence="16"/>
<evidence type="ECO:0000256" key="6">
    <source>
        <dbReference type="ARBA" id="ARBA00022763"/>
    </source>
</evidence>
<dbReference type="InterPro" id="IPR032284">
    <property type="entry name" value="RecQ_Zn-bd"/>
</dbReference>
<comment type="cofactor">
    <cofactor evidence="1">
        <name>Mg(2+)</name>
        <dbReference type="ChEBI" id="CHEBI:18420"/>
    </cofactor>
</comment>
<dbReference type="InterPro" id="IPR014001">
    <property type="entry name" value="Helicase_ATP-bd"/>
</dbReference>
<sequence length="703" mass="79998">MQLETALQQHFGYSSFRSGQKEIIETILSKRDVLGVLPTGGGKSICYQLSGLMLPGLTVVISPLISLMKDQVDTLTQLGIPAAYLNSTISNQEFQEVTAQLRQNTLKLLYVAPERLDNESFISFLRQQPISLVAIDEAHCVSQWGFDFRPSYRKINQFIDYLPNRPVVASFTATATRIVQEDIVKQLDLNNPAVFINSFDRPNIKFTVLEPDNREATLFQLINHEEAIIVYASTRKQVDKLHKKLQKKGYAVSKYHAGMEQEERKKAQNDFINDRTNIVIATNAFGMGIDKTDVRKVIHYNLPKDLESYYQEAGRAGRDSLDAEAILLYHSQDIMTNKYLIAQSSDQLAEKRLETMIRYANFTGCLRNYILEYFGEETTEDCKNCSTCLGEVKLVEVTKEAQMILSCMIRMKLNFGMTMIVDVLRGSQNQRILENKFDQLSTHGIMKNYSAQQIRDILSALVAHHYIGVTEYRGLYVTSKANSLLLGESKLSIKERTYKEPTQSTTIRPSKNVNQDLYEALREVRWELSQAEKVPAYIIFSNKSLEDMASKCPKNEQEFLEVEGVGSVKAEKYAGQFVPVIQEFLSNPENVPTKDQKPLLRNTTQTASYLESVEYSQEGLTPYEIAIERGITESTVLNHLTQAAEEGELEEFDADVSFSKKRAIKQAFQDMGTTPLKPIKEYLGEDFSYEDIKYVLVEYLVEN</sequence>
<dbReference type="GO" id="GO:0005524">
    <property type="term" value="F:ATP binding"/>
    <property type="evidence" value="ECO:0007669"/>
    <property type="project" value="UniProtKB-KW"/>
</dbReference>
<dbReference type="InterPro" id="IPR036390">
    <property type="entry name" value="WH_DNA-bd_sf"/>
</dbReference>
<evidence type="ECO:0000256" key="1">
    <source>
        <dbReference type="ARBA" id="ARBA00001946"/>
    </source>
</evidence>
<dbReference type="GO" id="GO:0016787">
    <property type="term" value="F:hydrolase activity"/>
    <property type="evidence" value="ECO:0007669"/>
    <property type="project" value="UniProtKB-KW"/>
</dbReference>
<feature type="domain" description="Helicase ATP-binding" evidence="18">
    <location>
        <begin position="24"/>
        <end position="193"/>
    </location>
</feature>
<dbReference type="Gene3D" id="3.40.50.300">
    <property type="entry name" value="P-loop containing nucleotide triphosphate hydrolases"/>
    <property type="match status" value="2"/>
</dbReference>
<dbReference type="InterPro" id="IPR010997">
    <property type="entry name" value="HRDC-like_sf"/>
</dbReference>
<keyword evidence="8 20" id="KW-0347">Helicase</keyword>
<dbReference type="Pfam" id="PF00570">
    <property type="entry name" value="HRDC"/>
    <property type="match status" value="1"/>
</dbReference>
<dbReference type="GO" id="GO:0009432">
    <property type="term" value="P:SOS response"/>
    <property type="evidence" value="ECO:0007669"/>
    <property type="project" value="UniProtKB-UniRule"/>
</dbReference>
<keyword evidence="13" id="KW-0234">DNA repair</keyword>
<evidence type="ECO:0000256" key="4">
    <source>
        <dbReference type="ARBA" id="ARBA00022723"/>
    </source>
</evidence>
<keyword evidence="12" id="KW-0233">DNA recombination</keyword>
<dbReference type="InterPro" id="IPR027417">
    <property type="entry name" value="P-loop_NTPase"/>
</dbReference>
<dbReference type="PANTHER" id="PTHR13710:SF105">
    <property type="entry name" value="ATP-DEPENDENT DNA HELICASE Q1"/>
    <property type="match status" value="1"/>
</dbReference>
<feature type="domain" description="HRDC" evidence="17">
    <location>
        <begin position="511"/>
        <end position="591"/>
    </location>
</feature>
<dbReference type="GO" id="GO:0006310">
    <property type="term" value="P:DNA recombination"/>
    <property type="evidence" value="ECO:0007669"/>
    <property type="project" value="UniProtKB-UniRule"/>
</dbReference>
<evidence type="ECO:0000256" key="3">
    <source>
        <dbReference type="ARBA" id="ARBA00005446"/>
    </source>
</evidence>
<evidence type="ECO:0000256" key="7">
    <source>
        <dbReference type="ARBA" id="ARBA00022801"/>
    </source>
</evidence>
<evidence type="ECO:0000256" key="8">
    <source>
        <dbReference type="ARBA" id="ARBA00022806"/>
    </source>
</evidence>
<dbReference type="InterPro" id="IPR036388">
    <property type="entry name" value="WH-like_DNA-bd_sf"/>
</dbReference>
<dbReference type="Pfam" id="PF16124">
    <property type="entry name" value="RecQ_Zn_bind"/>
    <property type="match status" value="1"/>
</dbReference>
<dbReference type="AlphaFoldDB" id="A0A9D2G3B9"/>
<evidence type="ECO:0000259" key="19">
    <source>
        <dbReference type="PROSITE" id="PS51194"/>
    </source>
</evidence>
<dbReference type="Gene3D" id="1.10.150.80">
    <property type="entry name" value="HRDC domain"/>
    <property type="match status" value="1"/>
</dbReference>
<feature type="domain" description="Helicase C-terminal" evidence="19">
    <location>
        <begin position="217"/>
        <end position="357"/>
    </location>
</feature>
<keyword evidence="7 20" id="KW-0378">Hydrolase</keyword>
<evidence type="ECO:0000256" key="11">
    <source>
        <dbReference type="ARBA" id="ARBA00023125"/>
    </source>
</evidence>
<evidence type="ECO:0000256" key="10">
    <source>
        <dbReference type="ARBA" id="ARBA00022840"/>
    </source>
</evidence>
<dbReference type="GO" id="GO:0006281">
    <property type="term" value="P:DNA repair"/>
    <property type="evidence" value="ECO:0007669"/>
    <property type="project" value="UniProtKB-KW"/>
</dbReference>
<keyword evidence="10" id="KW-0067">ATP-binding</keyword>
<dbReference type="GO" id="GO:0043590">
    <property type="term" value="C:bacterial nucleoid"/>
    <property type="evidence" value="ECO:0007669"/>
    <property type="project" value="TreeGrafter"/>
</dbReference>
<proteinExistence type="inferred from homology"/>
<dbReference type="GO" id="GO:0003677">
    <property type="term" value="F:DNA binding"/>
    <property type="evidence" value="ECO:0007669"/>
    <property type="project" value="UniProtKB-KW"/>
</dbReference>
<dbReference type="InterPro" id="IPR001650">
    <property type="entry name" value="Helicase_C-like"/>
</dbReference>
<organism evidence="20 21">
    <name type="scientific">Candidatus Atopostipes pullistercoris</name>
    <dbReference type="NCBI Taxonomy" id="2838467"/>
    <lineage>
        <taxon>Bacteria</taxon>
        <taxon>Bacillati</taxon>
        <taxon>Bacillota</taxon>
        <taxon>Bacilli</taxon>
        <taxon>Lactobacillales</taxon>
        <taxon>Carnobacteriaceae</taxon>
        <taxon>Atopostipes</taxon>
    </lineage>
</organism>
<dbReference type="SMART" id="SM00490">
    <property type="entry name" value="HELICc"/>
    <property type="match status" value="1"/>
</dbReference>
<accession>A0A9D2G3B9</accession>
<dbReference type="InterPro" id="IPR006293">
    <property type="entry name" value="DNA_helicase_ATP-dep_RecQ_bac"/>
</dbReference>
<dbReference type="GO" id="GO:0046872">
    <property type="term" value="F:metal ion binding"/>
    <property type="evidence" value="ECO:0007669"/>
    <property type="project" value="UniProtKB-KW"/>
</dbReference>
<evidence type="ECO:0000256" key="12">
    <source>
        <dbReference type="ARBA" id="ARBA00023172"/>
    </source>
</evidence>
<evidence type="ECO:0000313" key="20">
    <source>
        <dbReference type="EMBL" id="HIZ71380.1"/>
    </source>
</evidence>
<comment type="caution">
    <text evidence="20">The sequence shown here is derived from an EMBL/GenBank/DDBJ whole genome shotgun (WGS) entry which is preliminary data.</text>
</comment>
<dbReference type="SMART" id="SM00341">
    <property type="entry name" value="HRDC"/>
    <property type="match status" value="1"/>
</dbReference>
<comment type="similarity">
    <text evidence="3">Belongs to the helicase family. RecQ subfamily.</text>
</comment>
<dbReference type="Proteomes" id="UP000824106">
    <property type="component" value="Unassembled WGS sequence"/>
</dbReference>
<dbReference type="PROSITE" id="PS50967">
    <property type="entry name" value="HRDC"/>
    <property type="match status" value="1"/>
</dbReference>
<dbReference type="NCBIfam" id="TIGR01389">
    <property type="entry name" value="recQ"/>
    <property type="match status" value="1"/>
</dbReference>
<reference evidence="20" key="1">
    <citation type="journal article" date="2021" name="PeerJ">
        <title>Extensive microbial diversity within the chicken gut microbiome revealed by metagenomics and culture.</title>
        <authorList>
            <person name="Gilroy R."/>
            <person name="Ravi A."/>
            <person name="Getino M."/>
            <person name="Pursley I."/>
            <person name="Horton D.L."/>
            <person name="Alikhan N.F."/>
            <person name="Baker D."/>
            <person name="Gharbi K."/>
            <person name="Hall N."/>
            <person name="Watson M."/>
            <person name="Adriaenssens E.M."/>
            <person name="Foster-Nyarko E."/>
            <person name="Jarju S."/>
            <person name="Secka A."/>
            <person name="Antonio M."/>
            <person name="Oren A."/>
            <person name="Chaudhuri R.R."/>
            <person name="La Ragione R."/>
            <person name="Hildebrand F."/>
            <person name="Pallen M.J."/>
        </authorList>
    </citation>
    <scope>NUCLEOTIDE SEQUENCE</scope>
    <source>
        <strain evidence="20">CHK169-4300</strain>
    </source>
</reference>
<keyword evidence="5" id="KW-0547">Nucleotide-binding</keyword>
<evidence type="ECO:0000256" key="16">
    <source>
        <dbReference type="NCBIfam" id="TIGR01389"/>
    </source>
</evidence>
<evidence type="ECO:0000256" key="5">
    <source>
        <dbReference type="ARBA" id="ARBA00022741"/>
    </source>
</evidence>
<protein>
    <recommendedName>
        <fullName evidence="16">DNA helicase RecQ</fullName>
        <ecNumber evidence="16">5.6.2.4</ecNumber>
    </recommendedName>
</protein>
<keyword evidence="9" id="KW-0862">Zinc</keyword>
<comment type="cofactor">
    <cofactor evidence="2">
        <name>Zn(2+)</name>
        <dbReference type="ChEBI" id="CHEBI:29105"/>
    </cofactor>
</comment>
<dbReference type="Pfam" id="PF09382">
    <property type="entry name" value="RQC"/>
    <property type="match status" value="1"/>
</dbReference>
<dbReference type="InterPro" id="IPR011545">
    <property type="entry name" value="DEAD/DEAH_box_helicase_dom"/>
</dbReference>
<dbReference type="InterPro" id="IPR002121">
    <property type="entry name" value="HRDC_dom"/>
</dbReference>
<reference evidence="20" key="2">
    <citation type="submission" date="2021-04" db="EMBL/GenBank/DDBJ databases">
        <authorList>
            <person name="Gilroy R."/>
        </authorList>
    </citation>
    <scope>NUCLEOTIDE SEQUENCE</scope>
    <source>
        <strain evidence="20">CHK169-4300</strain>
    </source>
</reference>
<dbReference type="Pfam" id="PF14493">
    <property type="entry name" value="HTH_40"/>
    <property type="match status" value="1"/>
</dbReference>
<dbReference type="GO" id="GO:0030894">
    <property type="term" value="C:replisome"/>
    <property type="evidence" value="ECO:0007669"/>
    <property type="project" value="TreeGrafter"/>
</dbReference>
<dbReference type="PROSITE" id="PS51192">
    <property type="entry name" value="HELICASE_ATP_BIND_1"/>
    <property type="match status" value="1"/>
</dbReference>
<dbReference type="Pfam" id="PF00270">
    <property type="entry name" value="DEAD"/>
    <property type="match status" value="1"/>
</dbReference>
<dbReference type="FunFam" id="3.40.50.300:FF:000296">
    <property type="entry name" value="ATP-dependent DNA helicase RecQ"/>
    <property type="match status" value="1"/>
</dbReference>
<dbReference type="Gene3D" id="1.10.10.1390">
    <property type="entry name" value="ATP-dependent DNA helicase RecQ"/>
    <property type="match status" value="1"/>
</dbReference>
<dbReference type="GO" id="GO:0005737">
    <property type="term" value="C:cytoplasm"/>
    <property type="evidence" value="ECO:0007669"/>
    <property type="project" value="TreeGrafter"/>
</dbReference>
<keyword evidence="14" id="KW-0413">Isomerase</keyword>
<dbReference type="SUPFAM" id="SSF52540">
    <property type="entry name" value="P-loop containing nucleoside triphosphate hydrolases"/>
    <property type="match status" value="1"/>
</dbReference>
<name>A0A9D2G3B9_9LACT</name>
<dbReference type="GO" id="GO:0009378">
    <property type="term" value="F:four-way junction helicase activity"/>
    <property type="evidence" value="ECO:0007669"/>
    <property type="project" value="TreeGrafter"/>
</dbReference>
<evidence type="ECO:0000259" key="18">
    <source>
        <dbReference type="PROSITE" id="PS51192"/>
    </source>
</evidence>
<evidence type="ECO:0000256" key="14">
    <source>
        <dbReference type="ARBA" id="ARBA00023235"/>
    </source>
</evidence>
<dbReference type="Gene3D" id="1.10.10.10">
    <property type="entry name" value="Winged helix-like DNA-binding domain superfamily/Winged helix DNA-binding domain"/>
    <property type="match status" value="1"/>
</dbReference>
<dbReference type="SUPFAM" id="SSF47819">
    <property type="entry name" value="HRDC-like"/>
    <property type="match status" value="1"/>
</dbReference>
<dbReference type="PROSITE" id="PS51194">
    <property type="entry name" value="HELICASE_CTER"/>
    <property type="match status" value="1"/>
</dbReference>
<dbReference type="SMART" id="SM00956">
    <property type="entry name" value="RQC"/>
    <property type="match status" value="1"/>
</dbReference>
<evidence type="ECO:0000313" key="21">
    <source>
        <dbReference type="Proteomes" id="UP000824106"/>
    </source>
</evidence>
<dbReference type="EMBL" id="DXAZ01000102">
    <property type="protein sequence ID" value="HIZ71380.1"/>
    <property type="molecule type" value="Genomic_DNA"/>
</dbReference>
<dbReference type="SUPFAM" id="SSF46785">
    <property type="entry name" value="Winged helix' DNA-binding domain"/>
    <property type="match status" value="1"/>
</dbReference>
<evidence type="ECO:0000256" key="15">
    <source>
        <dbReference type="ARBA" id="ARBA00034617"/>
    </source>
</evidence>
<keyword evidence="11" id="KW-0238">DNA-binding</keyword>
<dbReference type="PANTHER" id="PTHR13710">
    <property type="entry name" value="DNA HELICASE RECQ FAMILY MEMBER"/>
    <property type="match status" value="1"/>
</dbReference>
<dbReference type="InterPro" id="IPR044876">
    <property type="entry name" value="HRDC_dom_sf"/>
</dbReference>